<name>A0A699GZE0_TANCI</name>
<reference evidence="1" key="1">
    <citation type="journal article" date="2019" name="Sci. Rep.">
        <title>Draft genome of Tanacetum cinerariifolium, the natural source of mosquito coil.</title>
        <authorList>
            <person name="Yamashiro T."/>
            <person name="Shiraishi A."/>
            <person name="Satake H."/>
            <person name="Nakayama K."/>
        </authorList>
    </citation>
    <scope>NUCLEOTIDE SEQUENCE</scope>
</reference>
<dbReference type="EMBL" id="BKCJ010071861">
    <property type="protein sequence ID" value="GEW74327.1"/>
    <property type="molecule type" value="Genomic_DNA"/>
</dbReference>
<sequence>MKEVVKKQIIKLLDASIIYLIEDSPWVSPIYCVPKKGGMTVVTNERMNLFPQEMSPVGVFVLTTSIRKRPHSRVLMEPTPTSVCLLVFAMQQQPFKEELRDEDIDDNFPDETLMNVSSNDEEILWMIKRYFYGSETQKFLDECHHGPTGGHYGPSTTPEKVFDHSFY</sequence>
<keyword evidence="1" id="KW-0548">Nucleotidyltransferase</keyword>
<dbReference type="SUPFAM" id="SSF56672">
    <property type="entry name" value="DNA/RNA polymerases"/>
    <property type="match status" value="1"/>
</dbReference>
<keyword evidence="1" id="KW-0695">RNA-directed DNA polymerase</keyword>
<comment type="caution">
    <text evidence="1">The sequence shown here is derived from an EMBL/GenBank/DDBJ whole genome shotgun (WGS) entry which is preliminary data.</text>
</comment>
<accession>A0A699GZE0</accession>
<keyword evidence="1" id="KW-0808">Transferase</keyword>
<dbReference type="InterPro" id="IPR043502">
    <property type="entry name" value="DNA/RNA_pol_sf"/>
</dbReference>
<dbReference type="GO" id="GO:0003964">
    <property type="term" value="F:RNA-directed DNA polymerase activity"/>
    <property type="evidence" value="ECO:0007669"/>
    <property type="project" value="UniProtKB-KW"/>
</dbReference>
<gene>
    <name evidence="1" type="ORF">Tci_246303</name>
</gene>
<proteinExistence type="predicted"/>
<dbReference type="AlphaFoldDB" id="A0A699GZE0"/>
<organism evidence="1">
    <name type="scientific">Tanacetum cinerariifolium</name>
    <name type="common">Dalmatian daisy</name>
    <name type="synonym">Chrysanthemum cinerariifolium</name>
    <dbReference type="NCBI Taxonomy" id="118510"/>
    <lineage>
        <taxon>Eukaryota</taxon>
        <taxon>Viridiplantae</taxon>
        <taxon>Streptophyta</taxon>
        <taxon>Embryophyta</taxon>
        <taxon>Tracheophyta</taxon>
        <taxon>Spermatophyta</taxon>
        <taxon>Magnoliopsida</taxon>
        <taxon>eudicotyledons</taxon>
        <taxon>Gunneridae</taxon>
        <taxon>Pentapetalae</taxon>
        <taxon>asterids</taxon>
        <taxon>campanulids</taxon>
        <taxon>Asterales</taxon>
        <taxon>Asteraceae</taxon>
        <taxon>Asteroideae</taxon>
        <taxon>Anthemideae</taxon>
        <taxon>Anthemidinae</taxon>
        <taxon>Tanacetum</taxon>
    </lineage>
</organism>
<evidence type="ECO:0000313" key="1">
    <source>
        <dbReference type="EMBL" id="GEW74327.1"/>
    </source>
</evidence>
<protein>
    <submittedName>
        <fullName evidence="1">Reverse transcriptase domain-containing protein</fullName>
    </submittedName>
</protein>
<dbReference type="Gene3D" id="3.10.10.10">
    <property type="entry name" value="HIV Type 1 Reverse Transcriptase, subunit A, domain 1"/>
    <property type="match status" value="1"/>
</dbReference>